<sequence>MFNPLQFQRRRRASEDDDSSENERPGLGRPTDVADERPLTDVDKQYGIGASLLRQMGYVEGKGLGKAEQGIVAPIETKMRPRGLGIGGIDEKSPEEVSSDDEPISEVAFESTLPSLYSLIEQFEQLGITVPVKIKDMCDNGLETVEIRTALVGLLKQLKDVQTKIDFAQQELEQQRRIEAVSRERRLALQRLLDGNHGTIEDDEDREMAAKMLMAKLEPLVRELMESWDPTNLDPSVPDRLLEYKSEFSLFESDHDNAYQALVSELWEKKAGEFYATKWSVWQPNLGIALIEDFQELVSEAAVARVYENVLLPRFKDEIGNWKMEEPGPDTWLTDWLNVMDERLVDQVVANIFQKYADWILVGWNIEEQQLPAERVHLSLWLDLYGDEQTRQKMESSVIKRCVQELRKSKLRNADVVQFVALLRANRVRYDKIDYLLENEFVLSWADHFYSLPNARDQYHYLFNSLVHLYARLFSCYHFPRVQKYLVLALDHLNFLYKTSLQQLQMTLPPEHRFVSQREFSLSKLVEATEKLSFKPQRKITITLKQLLDDYCQEHDLFVLPESTLMAGKAMYRVTRNMKSGLLIYLDDDVVWAKTGADFEPVAFNELEHYVH</sequence>
<dbReference type="Proteomes" id="UP000788993">
    <property type="component" value="Unassembled WGS sequence"/>
</dbReference>
<reference evidence="5" key="1">
    <citation type="journal article" date="2021" name="Open Biol.">
        <title>Shared evolutionary footprints suggest mitochondrial oxidative damage underlies multiple complex I losses in fungi.</title>
        <authorList>
            <person name="Schikora-Tamarit M.A."/>
            <person name="Marcet-Houben M."/>
            <person name="Nosek J."/>
            <person name="Gabaldon T."/>
        </authorList>
    </citation>
    <scope>NUCLEOTIDE SEQUENCE</scope>
    <source>
        <strain evidence="5">NCAIM Y.01608</strain>
    </source>
</reference>
<dbReference type="SMART" id="SM00443">
    <property type="entry name" value="G_patch"/>
    <property type="match status" value="1"/>
</dbReference>
<dbReference type="InterPro" id="IPR022783">
    <property type="entry name" value="GCFC_dom"/>
</dbReference>
<evidence type="ECO:0000313" key="5">
    <source>
        <dbReference type="EMBL" id="KAH3676783.1"/>
    </source>
</evidence>
<feature type="region of interest" description="Disordered" evidence="3">
    <location>
        <begin position="1"/>
        <end position="41"/>
    </location>
</feature>
<dbReference type="AlphaFoldDB" id="A0A9P8PQY1"/>
<feature type="coiled-coil region" evidence="2">
    <location>
        <begin position="151"/>
        <end position="178"/>
    </location>
</feature>
<dbReference type="Pfam" id="PF01585">
    <property type="entry name" value="G-patch"/>
    <property type="match status" value="1"/>
</dbReference>
<accession>A0A9P8PQY1</accession>
<evidence type="ECO:0000256" key="1">
    <source>
        <dbReference type="ARBA" id="ARBA00010900"/>
    </source>
</evidence>
<protein>
    <recommendedName>
        <fullName evidence="4">G-patch domain-containing protein</fullName>
    </recommendedName>
</protein>
<feature type="region of interest" description="Disordered" evidence="3">
    <location>
        <begin position="83"/>
        <end position="102"/>
    </location>
</feature>
<dbReference type="GO" id="GO:0000390">
    <property type="term" value="P:spliceosomal complex disassembly"/>
    <property type="evidence" value="ECO:0007669"/>
    <property type="project" value="InterPro"/>
</dbReference>
<keyword evidence="2" id="KW-0175">Coiled coil</keyword>
<dbReference type="Pfam" id="PF07842">
    <property type="entry name" value="GCFC"/>
    <property type="match status" value="1"/>
</dbReference>
<dbReference type="GO" id="GO:0003676">
    <property type="term" value="F:nucleic acid binding"/>
    <property type="evidence" value="ECO:0007669"/>
    <property type="project" value="InterPro"/>
</dbReference>
<reference evidence="5" key="2">
    <citation type="submission" date="2021-01" db="EMBL/GenBank/DDBJ databases">
        <authorList>
            <person name="Schikora-Tamarit M.A."/>
        </authorList>
    </citation>
    <scope>NUCLEOTIDE SEQUENCE</scope>
    <source>
        <strain evidence="5">NCAIM Y.01608</strain>
    </source>
</reference>
<proteinExistence type="inferred from homology"/>
<dbReference type="PANTHER" id="PTHR23329">
    <property type="entry name" value="TUFTELIN-INTERACTING PROTEIN 11-RELATED"/>
    <property type="match status" value="1"/>
</dbReference>
<dbReference type="InterPro" id="IPR045211">
    <property type="entry name" value="TFP11/STIP/Ntr1"/>
</dbReference>
<dbReference type="InterPro" id="IPR000467">
    <property type="entry name" value="G_patch_dom"/>
</dbReference>
<comment type="similarity">
    <text evidence="1">Belongs to the TFP11/STIP family.</text>
</comment>
<feature type="domain" description="G-patch" evidence="4">
    <location>
        <begin position="45"/>
        <end position="91"/>
    </location>
</feature>
<dbReference type="GO" id="GO:0071008">
    <property type="term" value="C:U2-type post-mRNA release spliceosomal complex"/>
    <property type="evidence" value="ECO:0007669"/>
    <property type="project" value="TreeGrafter"/>
</dbReference>
<dbReference type="EMBL" id="JAEUBD010000146">
    <property type="protein sequence ID" value="KAH3676783.1"/>
    <property type="molecule type" value="Genomic_DNA"/>
</dbReference>
<evidence type="ECO:0000256" key="2">
    <source>
        <dbReference type="SAM" id="Coils"/>
    </source>
</evidence>
<keyword evidence="6" id="KW-1185">Reference proteome</keyword>
<comment type="caution">
    <text evidence="5">The sequence shown here is derived from an EMBL/GenBank/DDBJ whole genome shotgun (WGS) entry which is preliminary data.</text>
</comment>
<organism evidence="5 6">
    <name type="scientific">Ogataea polymorpha</name>
    <dbReference type="NCBI Taxonomy" id="460523"/>
    <lineage>
        <taxon>Eukaryota</taxon>
        <taxon>Fungi</taxon>
        <taxon>Dikarya</taxon>
        <taxon>Ascomycota</taxon>
        <taxon>Saccharomycotina</taxon>
        <taxon>Pichiomycetes</taxon>
        <taxon>Pichiales</taxon>
        <taxon>Pichiaceae</taxon>
        <taxon>Ogataea</taxon>
    </lineage>
</organism>
<dbReference type="PANTHER" id="PTHR23329:SF1">
    <property type="entry name" value="TUFTELIN-INTERACTING PROTEIN 11"/>
    <property type="match status" value="1"/>
</dbReference>
<evidence type="ECO:0000256" key="3">
    <source>
        <dbReference type="SAM" id="MobiDB-lite"/>
    </source>
</evidence>
<feature type="compositionally biased region" description="Basic and acidic residues" evidence="3">
    <location>
        <begin position="21"/>
        <end position="41"/>
    </location>
</feature>
<evidence type="ECO:0000259" key="4">
    <source>
        <dbReference type="PROSITE" id="PS50174"/>
    </source>
</evidence>
<gene>
    <name evidence="5" type="ORF">OGATHE_001273</name>
</gene>
<evidence type="ECO:0000313" key="6">
    <source>
        <dbReference type="Proteomes" id="UP000788993"/>
    </source>
</evidence>
<dbReference type="PROSITE" id="PS50174">
    <property type="entry name" value="G_PATCH"/>
    <property type="match status" value="1"/>
</dbReference>
<name>A0A9P8PQY1_9ASCO</name>